<dbReference type="AlphaFoldDB" id="A0A4Y2NQD7"/>
<comment type="caution">
    <text evidence="2">The sequence shown here is derived from an EMBL/GenBank/DDBJ whole genome shotgun (WGS) entry which is preliminary data.</text>
</comment>
<accession>A0A4Y2NQD7</accession>
<proteinExistence type="predicted"/>
<gene>
    <name evidence="4" type="ORF">AVEN_123428_1</name>
    <name evidence="5" type="ORF">AVEN_177780_1</name>
    <name evidence="3" type="ORF">AVEN_59942_1</name>
    <name evidence="2" type="ORF">AVEN_97413_1</name>
</gene>
<evidence type="ECO:0000313" key="2">
    <source>
        <dbReference type="EMBL" id="GBN39916.1"/>
    </source>
</evidence>
<dbReference type="EMBL" id="BGPR01210248">
    <property type="protein sequence ID" value="GBN39988.1"/>
    <property type="molecule type" value="Genomic_DNA"/>
</dbReference>
<dbReference type="EMBL" id="BGPR01210263">
    <property type="protein sequence ID" value="GBN40025.1"/>
    <property type="molecule type" value="Genomic_DNA"/>
</dbReference>
<evidence type="ECO:0000256" key="1">
    <source>
        <dbReference type="SAM" id="MobiDB-lite"/>
    </source>
</evidence>
<dbReference type="Proteomes" id="UP000499080">
    <property type="component" value="Unassembled WGS sequence"/>
</dbReference>
<dbReference type="EMBL" id="BGPR01210233">
    <property type="protein sequence ID" value="GBN39959.1"/>
    <property type="molecule type" value="Genomic_DNA"/>
</dbReference>
<evidence type="ECO:0000313" key="3">
    <source>
        <dbReference type="EMBL" id="GBN39959.1"/>
    </source>
</evidence>
<keyword evidence="6" id="KW-1185">Reference proteome</keyword>
<evidence type="ECO:0000313" key="4">
    <source>
        <dbReference type="EMBL" id="GBN39988.1"/>
    </source>
</evidence>
<sequence length="95" mass="10596">MFVRFPGGGTASSRMSGRRISKGHSPPPGDIVMAELWVPPPVIERTSFVRGRAVAWCWTIRTAASLLKLLERLSFRPQMLRQDGSDRACSGYMFV</sequence>
<reference evidence="2 6" key="1">
    <citation type="journal article" date="2019" name="Sci. Rep.">
        <title>Orb-weaving spider Araneus ventricosus genome elucidates the spidroin gene catalogue.</title>
        <authorList>
            <person name="Kono N."/>
            <person name="Nakamura H."/>
            <person name="Ohtoshi R."/>
            <person name="Moran D.A.P."/>
            <person name="Shinohara A."/>
            <person name="Yoshida Y."/>
            <person name="Fujiwara M."/>
            <person name="Mori M."/>
            <person name="Tomita M."/>
            <person name="Arakawa K."/>
        </authorList>
    </citation>
    <scope>NUCLEOTIDE SEQUENCE [LARGE SCALE GENOMIC DNA]</scope>
</reference>
<dbReference type="EMBL" id="BGPR01210211">
    <property type="protein sequence ID" value="GBN39916.1"/>
    <property type="molecule type" value="Genomic_DNA"/>
</dbReference>
<feature type="region of interest" description="Disordered" evidence="1">
    <location>
        <begin position="1"/>
        <end position="27"/>
    </location>
</feature>
<name>A0A4Y2NQD7_ARAVE</name>
<organism evidence="2 6">
    <name type="scientific">Araneus ventricosus</name>
    <name type="common">Orbweaver spider</name>
    <name type="synonym">Epeira ventricosa</name>
    <dbReference type="NCBI Taxonomy" id="182803"/>
    <lineage>
        <taxon>Eukaryota</taxon>
        <taxon>Metazoa</taxon>
        <taxon>Ecdysozoa</taxon>
        <taxon>Arthropoda</taxon>
        <taxon>Chelicerata</taxon>
        <taxon>Arachnida</taxon>
        <taxon>Araneae</taxon>
        <taxon>Araneomorphae</taxon>
        <taxon>Entelegynae</taxon>
        <taxon>Araneoidea</taxon>
        <taxon>Araneidae</taxon>
        <taxon>Araneus</taxon>
    </lineage>
</organism>
<evidence type="ECO:0000313" key="6">
    <source>
        <dbReference type="Proteomes" id="UP000499080"/>
    </source>
</evidence>
<protein>
    <submittedName>
        <fullName evidence="2">Uncharacterized protein</fullName>
    </submittedName>
</protein>
<feature type="compositionally biased region" description="Gly residues" evidence="1">
    <location>
        <begin position="1"/>
        <end position="10"/>
    </location>
</feature>
<evidence type="ECO:0000313" key="5">
    <source>
        <dbReference type="EMBL" id="GBN40025.1"/>
    </source>
</evidence>